<proteinExistence type="predicted"/>
<dbReference type="InterPro" id="IPR035013">
    <property type="entry name" value="YabN_N"/>
</dbReference>
<dbReference type="GO" id="GO:0046061">
    <property type="term" value="P:dATP catabolic process"/>
    <property type="evidence" value="ECO:0007669"/>
    <property type="project" value="TreeGrafter"/>
</dbReference>
<keyword evidence="4" id="KW-1185">Reference proteome</keyword>
<dbReference type="AlphaFoldDB" id="A0A3S4YV03"/>
<dbReference type="Proteomes" id="UP000269544">
    <property type="component" value="Chromosome"/>
</dbReference>
<reference evidence="3 4" key="1">
    <citation type="submission" date="2018-12" db="EMBL/GenBank/DDBJ databases">
        <authorList>
            <consortium name="Pathogen Informatics"/>
        </authorList>
    </citation>
    <scope>NUCLEOTIDE SEQUENCE [LARGE SCALE GENOMIC DNA]</scope>
    <source>
        <strain evidence="3 4">NCTC13079</strain>
    </source>
</reference>
<dbReference type="CDD" id="cd11528">
    <property type="entry name" value="NTP-PPase_MazG_Nterm"/>
    <property type="match status" value="1"/>
</dbReference>
<dbReference type="GO" id="GO:0047429">
    <property type="term" value="F:nucleoside triphosphate diphosphatase activity"/>
    <property type="evidence" value="ECO:0007669"/>
    <property type="project" value="TreeGrafter"/>
</dbReference>
<feature type="domain" description="Tetrapyrrole methylase" evidence="1">
    <location>
        <begin position="5"/>
        <end position="200"/>
    </location>
</feature>
<dbReference type="OrthoDB" id="9808939at2"/>
<dbReference type="GO" id="GO:0046047">
    <property type="term" value="P:TTP catabolic process"/>
    <property type="evidence" value="ECO:0007669"/>
    <property type="project" value="TreeGrafter"/>
</dbReference>
<dbReference type="EC" id="3.6.1.1" evidence="3"/>
<dbReference type="InterPro" id="IPR004518">
    <property type="entry name" value="MazG-like_dom"/>
</dbReference>
<dbReference type="SUPFAM" id="SSF101386">
    <property type="entry name" value="all-alpha NTP pyrophosphatases"/>
    <property type="match status" value="1"/>
</dbReference>
<evidence type="ECO:0000259" key="1">
    <source>
        <dbReference type="Pfam" id="PF00590"/>
    </source>
</evidence>
<dbReference type="PANTHER" id="PTHR30522:SF0">
    <property type="entry name" value="NUCLEOSIDE TRIPHOSPHATE PYROPHOSPHOHYDROLASE"/>
    <property type="match status" value="1"/>
</dbReference>
<dbReference type="KEGG" id="piv:NCTC13079_00538"/>
<sequence length="429" mass="48351">MGNIRIVGLGPSDGSDLTAKAIEAISDDSEKFLRTDRHDTVSYFRARSIPYTSYDYLYETMDDFDAIYRAIADDLLEKSKTRRISYFVPGHPMIAEKTVTYLLAADPEIEIVDGLSFLEPVLRLVGRDPVKGLKVVDGDDFSDLDLDVHTDTILTQVYNRRIVSEVKLALANLYGDTHEVYVLSHAGNPKKEFVERRPVYTLDRYDDYGHETSLYVPCTDRVNALRDLIELVRTLRGPEGCPWDRKQTHKTMKANLLEEAYEAAYAVECDDYAALEEELGDVLFQVVFHAELAASEGDFTLSDSIQRVVEKLVDRHPHVFGGEKCDWEDKKAEETGNYLLSQQLRHLVGLPALMRGQKIARRMKDTDFLAECIDQTDVDDESTELGLSLLRTVIAAEEKGIDAESALAEVLSKLTERVAAREGEGKNNL</sequence>
<dbReference type="Pfam" id="PF00590">
    <property type="entry name" value="TP_methylase"/>
    <property type="match status" value="1"/>
</dbReference>
<dbReference type="InterPro" id="IPR014777">
    <property type="entry name" value="4pyrrole_Mease_sub1"/>
</dbReference>
<dbReference type="GO" id="GO:0046076">
    <property type="term" value="P:dTTP catabolic process"/>
    <property type="evidence" value="ECO:0007669"/>
    <property type="project" value="TreeGrafter"/>
</dbReference>
<dbReference type="InterPro" id="IPR011551">
    <property type="entry name" value="NTP_PyrPHydrolase_MazG"/>
</dbReference>
<dbReference type="InterPro" id="IPR048015">
    <property type="entry name" value="NTP-PPase_MazG-like_N"/>
</dbReference>
<dbReference type="Pfam" id="PF03819">
    <property type="entry name" value="MazG"/>
    <property type="match status" value="1"/>
</dbReference>
<accession>A0A3S4YV03</accession>
<organism evidence="3 4">
    <name type="scientific">Aedoeadaptatus ivorii</name>
    <dbReference type="NCBI Taxonomy" id="54006"/>
    <lineage>
        <taxon>Bacteria</taxon>
        <taxon>Bacillati</taxon>
        <taxon>Bacillota</taxon>
        <taxon>Tissierellia</taxon>
        <taxon>Tissierellales</taxon>
        <taxon>Peptoniphilaceae</taxon>
        <taxon>Aedoeadaptatus</taxon>
    </lineage>
</organism>
<gene>
    <name evidence="3" type="primary">mazG</name>
    <name evidence="3" type="ORF">NCTC13079_00538</name>
</gene>
<evidence type="ECO:0000313" key="4">
    <source>
        <dbReference type="Proteomes" id="UP000269544"/>
    </source>
</evidence>
<keyword evidence="3" id="KW-0378">Hydrolase</keyword>
<dbReference type="GO" id="GO:0046081">
    <property type="term" value="P:dUTP catabolic process"/>
    <property type="evidence" value="ECO:0007669"/>
    <property type="project" value="TreeGrafter"/>
</dbReference>
<protein>
    <submittedName>
        <fullName evidence="3">Nucleoside triphosphate pyrophosphohydrolase/pyrophosphatase MazG</fullName>
        <ecNumber evidence="3">3.6.1.1</ecNumber>
    </submittedName>
</protein>
<dbReference type="EMBL" id="LR134523">
    <property type="protein sequence ID" value="VEJ35155.1"/>
    <property type="molecule type" value="Genomic_DNA"/>
</dbReference>
<dbReference type="Gene3D" id="1.10.287.1080">
    <property type="entry name" value="MazG-like"/>
    <property type="match status" value="1"/>
</dbReference>
<dbReference type="InterPro" id="IPR000878">
    <property type="entry name" value="4pyrrol_Mease"/>
</dbReference>
<dbReference type="RefSeq" id="WP_126464990.1">
    <property type="nucleotide sequence ID" value="NZ_JAUSWF010000010.1"/>
</dbReference>
<name>A0A3S4YV03_9FIRM</name>
<dbReference type="GO" id="GO:0004427">
    <property type="term" value="F:inorganic diphosphate phosphatase activity"/>
    <property type="evidence" value="ECO:0007669"/>
    <property type="project" value="UniProtKB-EC"/>
</dbReference>
<dbReference type="SUPFAM" id="SSF53790">
    <property type="entry name" value="Tetrapyrrole methylase"/>
    <property type="match status" value="1"/>
</dbReference>
<dbReference type="GO" id="GO:0008168">
    <property type="term" value="F:methyltransferase activity"/>
    <property type="evidence" value="ECO:0007669"/>
    <property type="project" value="InterPro"/>
</dbReference>
<feature type="domain" description="NTP pyrophosphohydrolase MazG-like" evidence="2">
    <location>
        <begin position="247"/>
        <end position="320"/>
    </location>
</feature>
<dbReference type="PANTHER" id="PTHR30522">
    <property type="entry name" value="NUCLEOSIDE TRIPHOSPHATE PYROPHOSPHOHYDROLASE"/>
    <property type="match status" value="1"/>
</dbReference>
<evidence type="ECO:0000313" key="3">
    <source>
        <dbReference type="EMBL" id="VEJ35155.1"/>
    </source>
</evidence>
<dbReference type="Gene3D" id="3.40.1010.10">
    <property type="entry name" value="Cobalt-precorrin-4 Transmethylase, Domain 1"/>
    <property type="match status" value="1"/>
</dbReference>
<dbReference type="CDD" id="cd11723">
    <property type="entry name" value="YabN_N_like"/>
    <property type="match status" value="1"/>
</dbReference>
<evidence type="ECO:0000259" key="2">
    <source>
        <dbReference type="Pfam" id="PF03819"/>
    </source>
</evidence>
<dbReference type="GO" id="GO:0006203">
    <property type="term" value="P:dGTP catabolic process"/>
    <property type="evidence" value="ECO:0007669"/>
    <property type="project" value="TreeGrafter"/>
</dbReference>
<dbReference type="InterPro" id="IPR035996">
    <property type="entry name" value="4pyrrol_Methylase_sf"/>
</dbReference>
<dbReference type="GO" id="GO:0046052">
    <property type="term" value="P:UTP catabolic process"/>
    <property type="evidence" value="ECO:0007669"/>
    <property type="project" value="TreeGrafter"/>
</dbReference>